<sequence>ADRSAEERIRAGRRHRRPGRAEPGGGRRTAERHRRLRRAGARPDDARRDLRPGGQPLGGGTARAAHQVAPPAPPGLRAAGAAPADRGRAARPLGPGHPLRHREAQHEVGRLRGGGGVAPGLGLLPAHQRRLGRRRRDDGRHGGGERPAAGHPRLAPRPGVRPPRGGPVLRRDGPFAAGCGLRFGRAADRQSRLHHRPPRPRRPRLGAQHLREGAAPAAVPVPRRRRLAAARLPGRAGEVRRADGGRHVEHRAAAGGRACAAAPAAGGRARIDLREPEGPEEQVLRRAREGGGV</sequence>
<feature type="compositionally biased region" description="Basic residues" evidence="1">
    <location>
        <begin position="192"/>
        <end position="204"/>
    </location>
</feature>
<feature type="region of interest" description="Disordered" evidence="1">
    <location>
        <begin position="1"/>
        <end position="218"/>
    </location>
</feature>
<evidence type="ECO:0000256" key="1">
    <source>
        <dbReference type="SAM" id="MobiDB-lite"/>
    </source>
</evidence>
<accession>A0A6J4JER6</accession>
<feature type="non-terminal residue" evidence="2">
    <location>
        <position position="1"/>
    </location>
</feature>
<feature type="compositionally biased region" description="Low complexity" evidence="1">
    <location>
        <begin position="253"/>
        <end position="268"/>
    </location>
</feature>
<feature type="compositionally biased region" description="Basic and acidic residues" evidence="1">
    <location>
        <begin position="1"/>
        <end position="10"/>
    </location>
</feature>
<keyword evidence="2" id="KW-0560">Oxidoreductase</keyword>
<name>A0A6J4JER6_9PROT</name>
<feature type="compositionally biased region" description="Basic and acidic residues" evidence="1">
    <location>
        <begin position="135"/>
        <end position="144"/>
    </location>
</feature>
<feature type="compositionally biased region" description="Basic and acidic residues" evidence="1">
    <location>
        <begin position="41"/>
        <end position="51"/>
    </location>
</feature>
<keyword evidence="2" id="KW-0223">Dioxygenase</keyword>
<reference evidence="2" key="1">
    <citation type="submission" date="2020-02" db="EMBL/GenBank/DDBJ databases">
        <authorList>
            <person name="Meier V. D."/>
        </authorList>
    </citation>
    <scope>NUCLEOTIDE SEQUENCE</scope>
    <source>
        <strain evidence="2">AVDCRST_MAG04</strain>
    </source>
</reference>
<feature type="non-terminal residue" evidence="2">
    <location>
        <position position="293"/>
    </location>
</feature>
<feature type="compositionally biased region" description="Basic and acidic residues" evidence="1">
    <location>
        <begin position="269"/>
        <end position="293"/>
    </location>
</feature>
<feature type="region of interest" description="Disordered" evidence="1">
    <location>
        <begin position="252"/>
        <end position="293"/>
    </location>
</feature>
<dbReference type="AlphaFoldDB" id="A0A6J4JER6"/>
<dbReference type="EMBL" id="CADCTL010000255">
    <property type="protein sequence ID" value="CAA9276937.1"/>
    <property type="molecule type" value="Genomic_DNA"/>
</dbReference>
<evidence type="ECO:0000313" key="2">
    <source>
        <dbReference type="EMBL" id="CAA9276937.1"/>
    </source>
</evidence>
<proteinExistence type="predicted"/>
<protein>
    <submittedName>
        <fullName evidence="2">Phytanoyl-CoA dioxygenase family protein</fullName>
    </submittedName>
</protein>
<organism evidence="2">
    <name type="scientific">uncultured Acetobacteraceae bacterium</name>
    <dbReference type="NCBI Taxonomy" id="169975"/>
    <lineage>
        <taxon>Bacteria</taxon>
        <taxon>Pseudomonadati</taxon>
        <taxon>Pseudomonadota</taxon>
        <taxon>Alphaproteobacteria</taxon>
        <taxon>Acetobacterales</taxon>
        <taxon>Acetobacteraceae</taxon>
        <taxon>environmental samples</taxon>
    </lineage>
</organism>
<gene>
    <name evidence="2" type="ORF">AVDCRST_MAG04-3455</name>
</gene>
<feature type="compositionally biased region" description="Low complexity" evidence="1">
    <location>
        <begin position="75"/>
        <end position="96"/>
    </location>
</feature>
<dbReference type="GO" id="GO:0051213">
    <property type="term" value="F:dioxygenase activity"/>
    <property type="evidence" value="ECO:0007669"/>
    <property type="project" value="UniProtKB-KW"/>
</dbReference>
<feature type="compositionally biased region" description="Basic and acidic residues" evidence="1">
    <location>
        <begin position="101"/>
        <end position="110"/>
    </location>
</feature>
<feature type="compositionally biased region" description="Basic residues" evidence="1">
    <location>
        <begin position="30"/>
        <end position="40"/>
    </location>
</feature>